<name>A0A383D171_9ZZZZ</name>
<dbReference type="InterPro" id="IPR001279">
    <property type="entry name" value="Metallo-B-lactamas"/>
</dbReference>
<evidence type="ECO:0000259" key="1">
    <source>
        <dbReference type="SMART" id="SM00849"/>
    </source>
</evidence>
<dbReference type="SUPFAM" id="SSF56281">
    <property type="entry name" value="Metallo-hydrolase/oxidoreductase"/>
    <property type="match status" value="1"/>
</dbReference>
<protein>
    <recommendedName>
        <fullName evidence="1">Metallo-beta-lactamase domain-containing protein</fullName>
    </recommendedName>
</protein>
<gene>
    <name evidence="2" type="ORF">METZ01_LOCUS490883</name>
</gene>
<dbReference type="EMBL" id="UINC01213314">
    <property type="protein sequence ID" value="SVE38029.1"/>
    <property type="molecule type" value="Genomic_DNA"/>
</dbReference>
<dbReference type="CDD" id="cd06262">
    <property type="entry name" value="metallo-hydrolase-like_MBL-fold"/>
    <property type="match status" value="1"/>
</dbReference>
<reference evidence="2" key="1">
    <citation type="submission" date="2018-05" db="EMBL/GenBank/DDBJ databases">
        <authorList>
            <person name="Lanie J.A."/>
            <person name="Ng W.-L."/>
            <person name="Kazmierczak K.M."/>
            <person name="Andrzejewski T.M."/>
            <person name="Davidsen T.M."/>
            <person name="Wayne K.J."/>
            <person name="Tettelin H."/>
            <person name="Glass J.I."/>
            <person name="Rusch D."/>
            <person name="Podicherti R."/>
            <person name="Tsui H.-C.T."/>
            <person name="Winkler M.E."/>
        </authorList>
    </citation>
    <scope>NUCLEOTIDE SEQUENCE</scope>
</reference>
<accession>A0A383D171</accession>
<proteinExistence type="predicted"/>
<dbReference type="SMART" id="SM00849">
    <property type="entry name" value="Lactamase_B"/>
    <property type="match status" value="1"/>
</dbReference>
<dbReference type="Gene3D" id="3.60.15.10">
    <property type="entry name" value="Ribonuclease Z/Hydroxyacylglutathione hydrolase-like"/>
    <property type="match status" value="1"/>
</dbReference>
<feature type="non-terminal residue" evidence="2">
    <location>
        <position position="1"/>
    </location>
</feature>
<feature type="non-terminal residue" evidence="2">
    <location>
        <position position="237"/>
    </location>
</feature>
<dbReference type="AlphaFoldDB" id="A0A383D171"/>
<evidence type="ECO:0000313" key="2">
    <source>
        <dbReference type="EMBL" id="SVE38029.1"/>
    </source>
</evidence>
<dbReference type="InterPro" id="IPR036866">
    <property type="entry name" value="RibonucZ/Hydroxyglut_hydro"/>
</dbReference>
<feature type="domain" description="Metallo-beta-lactamase" evidence="1">
    <location>
        <begin position="6"/>
        <end position="171"/>
    </location>
</feature>
<organism evidence="2">
    <name type="scientific">marine metagenome</name>
    <dbReference type="NCBI Taxonomy" id="408172"/>
    <lineage>
        <taxon>unclassified sequences</taxon>
        <taxon>metagenomes</taxon>
        <taxon>ecological metagenomes</taxon>
    </lineage>
</organism>
<sequence>NRRPLLHSMAGLKKHTGADSIDTVLVSHFHDDHVNGINLLRRLYGTRVWAAELFADLLEQPMRYDRPCLWHEPIPVDRRLPTHKTFEWEGIPITLTPMSGHTRFATLISFEIDGQRVVHTGDEIFYDTGAWQPGAHMTTNHVYKNGLDMGCYHAVVDELERIQPDWVITGHTSPFQPQDEWYTEIRRGAEAFDDLHRKLMILGEDEAHFGAESQGGKLKPYRVHLPAGGEAQMDGWV</sequence>
<dbReference type="Pfam" id="PF00753">
    <property type="entry name" value="Lactamase_B"/>
    <property type="match status" value="1"/>
</dbReference>